<dbReference type="SUPFAM" id="SSF53474">
    <property type="entry name" value="alpha/beta-Hydrolases"/>
    <property type="match status" value="1"/>
</dbReference>
<gene>
    <name evidence="4" type="ORF">DCAR_012087</name>
    <name evidence="5" type="ORF">DCAR_0313696</name>
</gene>
<dbReference type="OrthoDB" id="408373at2759"/>
<accession>A0A166C5X5</accession>
<feature type="domain" description="AB hydrolase-1" evidence="3">
    <location>
        <begin position="24"/>
        <end position="256"/>
    </location>
</feature>
<organism evidence="4">
    <name type="scientific">Daucus carota subsp. sativus</name>
    <name type="common">Carrot</name>
    <dbReference type="NCBI Taxonomy" id="79200"/>
    <lineage>
        <taxon>Eukaryota</taxon>
        <taxon>Viridiplantae</taxon>
        <taxon>Streptophyta</taxon>
        <taxon>Embryophyta</taxon>
        <taxon>Tracheophyta</taxon>
        <taxon>Spermatophyta</taxon>
        <taxon>Magnoliopsida</taxon>
        <taxon>eudicotyledons</taxon>
        <taxon>Gunneridae</taxon>
        <taxon>Pentapetalae</taxon>
        <taxon>asterids</taxon>
        <taxon>campanulids</taxon>
        <taxon>Apiales</taxon>
        <taxon>Apiaceae</taxon>
        <taxon>Apioideae</taxon>
        <taxon>Scandiceae</taxon>
        <taxon>Daucinae</taxon>
        <taxon>Daucus</taxon>
        <taxon>Daucus sect. Daucus</taxon>
    </lineage>
</organism>
<dbReference type="AlphaFoldDB" id="A0A166C5X5"/>
<dbReference type="GO" id="GO:0016787">
    <property type="term" value="F:hydrolase activity"/>
    <property type="evidence" value="ECO:0007669"/>
    <property type="project" value="UniProtKB-KW"/>
</dbReference>
<reference evidence="4" key="1">
    <citation type="journal article" date="2016" name="Nat. Genet.">
        <title>A high-quality carrot genome assembly provides new insights into carotenoid accumulation and asterid genome evolution.</title>
        <authorList>
            <person name="Iorizzo M."/>
            <person name="Ellison S."/>
            <person name="Senalik D."/>
            <person name="Zeng P."/>
            <person name="Satapoomin P."/>
            <person name="Huang J."/>
            <person name="Bowman M."/>
            <person name="Iovene M."/>
            <person name="Sanseverino W."/>
            <person name="Cavagnaro P."/>
            <person name="Yildiz M."/>
            <person name="Macko-Podgorni A."/>
            <person name="Moranska E."/>
            <person name="Grzebelus E."/>
            <person name="Grzebelus D."/>
            <person name="Ashrafi H."/>
            <person name="Zheng Z."/>
            <person name="Cheng S."/>
            <person name="Spooner D."/>
            <person name="Van Deynze A."/>
            <person name="Simon P."/>
        </authorList>
    </citation>
    <scope>NUCLEOTIDE SEQUENCE [LARGE SCALE GENOMIC DNA]</scope>
    <source>
        <tissue evidence="4">Leaf</tissue>
    </source>
</reference>
<reference evidence="5" key="2">
    <citation type="submission" date="2022-03" db="EMBL/GenBank/DDBJ databases">
        <title>Draft title - Genomic analysis of global carrot germplasm unveils the trajectory of domestication and the origin of high carotenoid orange carrot.</title>
        <authorList>
            <person name="Iorizzo M."/>
            <person name="Ellison S."/>
            <person name="Senalik D."/>
            <person name="Macko-Podgorni A."/>
            <person name="Grzebelus D."/>
            <person name="Bostan H."/>
            <person name="Rolling W."/>
            <person name="Curaba J."/>
            <person name="Simon P."/>
        </authorList>
    </citation>
    <scope>NUCLEOTIDE SEQUENCE</scope>
    <source>
        <tissue evidence="5">Leaf</tissue>
    </source>
</reference>
<dbReference type="Pfam" id="PF00561">
    <property type="entry name" value="Abhydrolase_1"/>
    <property type="match status" value="1"/>
</dbReference>
<sequence>MVIKLDKTLSKAMNATIMGSGDETIVLGHGFGTDQSLWDKVIPSISDKYKVVLFDWCFSGAIKDPDFFDGAKHTSYEAFAQDLVGLMEELKLESCTYMGHSMACMIGCIASTKRPQLFKKLILVGASPRYINSEGYEGGFGSSDIDQLLSNIGSIYEQWATIFPTVVMDANDPQSIEYFTKCLQKTRPEVALPVATIVFQSDERDLLEKITTPCAIIQATNDIVVPNSVAEFMNNKITAKSSVEYVEATGHFPQLTSHLQFNEVLARVL</sequence>
<dbReference type="InterPro" id="IPR029058">
    <property type="entry name" value="AB_hydrolase_fold"/>
</dbReference>
<dbReference type="KEGG" id="dcr:108211339"/>
<evidence type="ECO:0000256" key="1">
    <source>
        <dbReference type="ARBA" id="ARBA00008645"/>
    </source>
</evidence>
<name>A0A166C5X5_DAUCS</name>
<evidence type="ECO:0000259" key="3">
    <source>
        <dbReference type="Pfam" id="PF00561"/>
    </source>
</evidence>
<dbReference type="Proteomes" id="UP000077755">
    <property type="component" value="Chromosome 3"/>
</dbReference>
<evidence type="ECO:0000313" key="6">
    <source>
        <dbReference type="Proteomes" id="UP000077755"/>
    </source>
</evidence>
<dbReference type="InterPro" id="IPR000073">
    <property type="entry name" value="AB_hydrolase_1"/>
</dbReference>
<dbReference type="Gramene" id="KZN03331">
    <property type="protein sequence ID" value="KZN03331"/>
    <property type="gene ID" value="DCAR_012087"/>
</dbReference>
<dbReference type="PANTHER" id="PTHR43039">
    <property type="entry name" value="ESTERASE-RELATED"/>
    <property type="match status" value="1"/>
</dbReference>
<dbReference type="Gene3D" id="3.40.50.1820">
    <property type="entry name" value="alpha/beta hydrolase"/>
    <property type="match status" value="1"/>
</dbReference>
<evidence type="ECO:0000256" key="2">
    <source>
        <dbReference type="ARBA" id="ARBA00022801"/>
    </source>
</evidence>
<comment type="similarity">
    <text evidence="1">Belongs to the AB hydrolase superfamily.</text>
</comment>
<dbReference type="FunFam" id="3.40.50.1820:FF:000042">
    <property type="entry name" value="probable strigolactone esterase DAD2"/>
    <property type="match status" value="1"/>
</dbReference>
<proteinExistence type="inferred from homology"/>
<dbReference type="EMBL" id="CP093345">
    <property type="protein sequence ID" value="WOG94401.1"/>
    <property type="molecule type" value="Genomic_DNA"/>
</dbReference>
<evidence type="ECO:0000313" key="5">
    <source>
        <dbReference type="EMBL" id="WOG94401.1"/>
    </source>
</evidence>
<keyword evidence="6" id="KW-1185">Reference proteome</keyword>
<keyword evidence="2" id="KW-0378">Hydrolase</keyword>
<dbReference type="STRING" id="79200.A0A166C5X5"/>
<protein>
    <recommendedName>
        <fullName evidence="3">AB hydrolase-1 domain-containing protein</fullName>
    </recommendedName>
</protein>
<evidence type="ECO:0000313" key="4">
    <source>
        <dbReference type="EMBL" id="KZN03331.1"/>
    </source>
</evidence>
<dbReference type="EMBL" id="LNRQ01000003">
    <property type="protein sequence ID" value="KZN03331.1"/>
    <property type="molecule type" value="Genomic_DNA"/>
</dbReference>
<dbReference type="OMA" id="WDKIIPV"/>